<comment type="caution">
    <text evidence="2">The sequence shown here is derived from an EMBL/GenBank/DDBJ whole genome shotgun (WGS) entry which is preliminary data.</text>
</comment>
<protein>
    <submittedName>
        <fullName evidence="2">Signal transduction histidine kinase-like protein</fullName>
    </submittedName>
</protein>
<feature type="transmembrane region" description="Helical" evidence="1">
    <location>
        <begin position="82"/>
        <end position="110"/>
    </location>
</feature>
<keyword evidence="2" id="KW-0808">Transferase</keyword>
<evidence type="ECO:0000313" key="2">
    <source>
        <dbReference type="EMBL" id="KAB7791482.1"/>
    </source>
</evidence>
<dbReference type="Gene3D" id="3.30.565.10">
    <property type="entry name" value="Histidine kinase-like ATPase, C-terminal domain"/>
    <property type="match status" value="1"/>
</dbReference>
<dbReference type="GO" id="GO:0016301">
    <property type="term" value="F:kinase activity"/>
    <property type="evidence" value="ECO:0007669"/>
    <property type="project" value="UniProtKB-KW"/>
</dbReference>
<keyword evidence="3" id="KW-1185">Reference proteome</keyword>
<reference evidence="2 3" key="1">
    <citation type="submission" date="2019-09" db="EMBL/GenBank/DDBJ databases">
        <title>Characterization of the phylogenetic diversity of two novel species belonging to the genus Bifidobacterium: Bifidobacterium cebidarum sp. nov. and Bifidobacterium leontopitheci sp. nov.</title>
        <authorList>
            <person name="Lugli G.A."/>
            <person name="Duranti S."/>
            <person name="Milani C."/>
            <person name="Turroni F."/>
            <person name="Ventura M."/>
        </authorList>
    </citation>
    <scope>NUCLEOTIDE SEQUENCE [LARGE SCALE GENOMIC DNA]</scope>
    <source>
        <strain evidence="2 3">LMG 31471</strain>
    </source>
</reference>
<gene>
    <name evidence="2" type="ORF">F7D09_0157</name>
</gene>
<proteinExistence type="predicted"/>
<dbReference type="Proteomes" id="UP000441772">
    <property type="component" value="Unassembled WGS sequence"/>
</dbReference>
<keyword evidence="1" id="KW-0812">Transmembrane</keyword>
<keyword evidence="2" id="KW-0418">Kinase</keyword>
<feature type="transmembrane region" description="Helical" evidence="1">
    <location>
        <begin position="130"/>
        <end position="150"/>
    </location>
</feature>
<dbReference type="InterPro" id="IPR036890">
    <property type="entry name" value="HATPase_C_sf"/>
</dbReference>
<evidence type="ECO:0000313" key="3">
    <source>
        <dbReference type="Proteomes" id="UP000441772"/>
    </source>
</evidence>
<keyword evidence="1" id="KW-0472">Membrane</keyword>
<dbReference type="EMBL" id="WBVT01000001">
    <property type="protein sequence ID" value="KAB7791482.1"/>
    <property type="molecule type" value="Genomic_DNA"/>
</dbReference>
<dbReference type="AlphaFoldDB" id="A0A6I1GL08"/>
<evidence type="ECO:0000256" key="1">
    <source>
        <dbReference type="SAM" id="Phobius"/>
    </source>
</evidence>
<name>A0A6I1GL08_9BIFI</name>
<organism evidence="2 3">
    <name type="scientific">Bifidobacterium leontopitheci</name>
    <dbReference type="NCBI Taxonomy" id="2650774"/>
    <lineage>
        <taxon>Bacteria</taxon>
        <taxon>Bacillati</taxon>
        <taxon>Actinomycetota</taxon>
        <taxon>Actinomycetes</taxon>
        <taxon>Bifidobacteriales</taxon>
        <taxon>Bifidobacteriaceae</taxon>
        <taxon>Bifidobacterium</taxon>
    </lineage>
</organism>
<accession>A0A6I1GL08</accession>
<feature type="transmembrane region" description="Helical" evidence="1">
    <location>
        <begin position="43"/>
        <end position="70"/>
    </location>
</feature>
<keyword evidence="1" id="KW-1133">Transmembrane helix</keyword>
<sequence length="379" mass="42055">MLLLDKRSGTESTPWARICISLLFFVVCFVSLALDFPVNAADIAINLLLCLCVIAMPFAPIASTVGAVILDSIVTMHMVHPLNVGTMAILQGVGFVSFGYGVIASCVVLLLAAVEQFALSAVLANSALPWAASISIVLTYCVSAAIGYLARCQVRSQRKNERENDIRHHMAMWKHDVTTAMRLHDHAAGDMSIIARMAQGHLRRSPVDVEEWTQVNELALRALEDLHCIIDDLRSHENIDEESGVLDTLNRHDVTLYVEEHDLKMNQVGIHGHTTIRFDGSFDMVPERKANLVLRLVGEIYTNIAKYAGTDYSMTVAWDTEKVAIIESNDVVEIDEVRADDMRRKGAGLSHYRRLLERSGGSLEYGVKDGRWKLTAVIR</sequence>